<comment type="caution">
    <text evidence="2">The sequence shown here is derived from an EMBL/GenBank/DDBJ whole genome shotgun (WGS) entry which is preliminary data.</text>
</comment>
<gene>
    <name evidence="2" type="ORF">EIY87_36105</name>
</gene>
<protein>
    <submittedName>
        <fullName evidence="2">Uncharacterized protein</fullName>
    </submittedName>
</protein>
<dbReference type="RefSeq" id="WP_125314464.1">
    <property type="nucleotide sequence ID" value="NZ_RSEC01000060.1"/>
</dbReference>
<keyword evidence="3" id="KW-1185">Reference proteome</keyword>
<proteinExistence type="predicted"/>
<dbReference type="EMBL" id="RSEC01000060">
    <property type="protein sequence ID" value="RSD10308.1"/>
    <property type="molecule type" value="Genomic_DNA"/>
</dbReference>
<evidence type="ECO:0000256" key="1">
    <source>
        <dbReference type="SAM" id="MobiDB-lite"/>
    </source>
</evidence>
<evidence type="ECO:0000313" key="3">
    <source>
        <dbReference type="Proteomes" id="UP000267081"/>
    </source>
</evidence>
<evidence type="ECO:0000313" key="2">
    <source>
        <dbReference type="EMBL" id="RSD10308.1"/>
    </source>
</evidence>
<feature type="region of interest" description="Disordered" evidence="1">
    <location>
        <begin position="1"/>
        <end position="26"/>
    </location>
</feature>
<organism evidence="2 3">
    <name type="scientific">Amycolatopsis eburnea</name>
    <dbReference type="NCBI Taxonomy" id="2267691"/>
    <lineage>
        <taxon>Bacteria</taxon>
        <taxon>Bacillati</taxon>
        <taxon>Actinomycetota</taxon>
        <taxon>Actinomycetes</taxon>
        <taxon>Pseudonocardiales</taxon>
        <taxon>Pseudonocardiaceae</taxon>
        <taxon>Amycolatopsis</taxon>
    </lineage>
</organism>
<name>A0A3R9DY30_9PSEU</name>
<reference evidence="2 3" key="1">
    <citation type="submission" date="2018-12" db="EMBL/GenBank/DDBJ databases">
        <title>Amycolatopsis eburnea sp. nov. actinomycete associate with arbuscular mycorrhiza fungal spore.</title>
        <authorList>
            <person name="Lumyong S."/>
            <person name="Chaiya L."/>
        </authorList>
    </citation>
    <scope>NUCLEOTIDE SEQUENCE [LARGE SCALE GENOMIC DNA]</scope>
    <source>
        <strain evidence="2 3">GLM-1</strain>
    </source>
</reference>
<dbReference type="AlphaFoldDB" id="A0A3R9DY30"/>
<accession>A0A3R9DY30</accession>
<sequence>MTTEDADVSTGKQDQPDEEPAGAQRRLETFKRRVEAILTKVAEPRPGESGWYIDSGEGRAYSAGAEVLKGADVSIGPNNRRFALAIEAIKQLEVPPGSTAEQIMETATKKYLSLMAAEKTGT</sequence>
<dbReference type="Proteomes" id="UP000267081">
    <property type="component" value="Unassembled WGS sequence"/>
</dbReference>